<reference evidence="1 2" key="1">
    <citation type="submission" date="2012-04" db="EMBL/GenBank/DDBJ databases">
        <authorList>
            <person name="Harkins D.M."/>
            <person name="Madupu R."/>
            <person name="Durkin A.S."/>
            <person name="Torralba M."/>
            <person name="Methe B."/>
            <person name="Sutton G.G."/>
            <person name="Nelson K.E."/>
        </authorList>
    </citation>
    <scope>NUCLEOTIDE SEQUENCE [LARGE SCALE GENOMIC DNA]</scope>
    <source>
        <strain evidence="1 2">VK64</strain>
    </source>
</reference>
<protein>
    <submittedName>
        <fullName evidence="1">Uncharacterized protein</fullName>
    </submittedName>
</protein>
<accession>I2NWU0</accession>
<proteinExistence type="predicted"/>
<name>I2NWU0_NEISI</name>
<evidence type="ECO:0000313" key="1">
    <source>
        <dbReference type="EMBL" id="EIG30301.1"/>
    </source>
</evidence>
<sequence>MVENVLYLFRGLWRTAAIFCQPENHAPIIRWEHGQTKVV</sequence>
<dbReference type="AlphaFoldDB" id="I2NWU0"/>
<organism evidence="1 2">
    <name type="scientific">Neisseria sicca VK64</name>
    <dbReference type="NCBI Taxonomy" id="1095748"/>
    <lineage>
        <taxon>Bacteria</taxon>
        <taxon>Pseudomonadati</taxon>
        <taxon>Pseudomonadota</taxon>
        <taxon>Betaproteobacteria</taxon>
        <taxon>Neisseriales</taxon>
        <taxon>Neisseriaceae</taxon>
        <taxon>Neisseria</taxon>
    </lineage>
</organism>
<evidence type="ECO:0000313" key="2">
    <source>
        <dbReference type="Proteomes" id="UP000004473"/>
    </source>
</evidence>
<dbReference type="EMBL" id="AJMT01000008">
    <property type="protein sequence ID" value="EIG30301.1"/>
    <property type="molecule type" value="Genomic_DNA"/>
</dbReference>
<dbReference type="Proteomes" id="UP000004473">
    <property type="component" value="Unassembled WGS sequence"/>
</dbReference>
<comment type="caution">
    <text evidence="1">The sequence shown here is derived from an EMBL/GenBank/DDBJ whole genome shotgun (WGS) entry which is preliminary data.</text>
</comment>
<gene>
    <name evidence="1" type="ORF">HMPREF1051_2889</name>
</gene>